<evidence type="ECO:0000256" key="15">
    <source>
        <dbReference type="RuleBase" id="RU364006"/>
    </source>
</evidence>
<evidence type="ECO:0000256" key="2">
    <source>
        <dbReference type="ARBA" id="ARBA00003949"/>
    </source>
</evidence>
<name>A0AAJ2NMK8_ALKPS</name>
<evidence type="ECO:0000256" key="9">
    <source>
        <dbReference type="ARBA" id="ARBA00032005"/>
    </source>
</evidence>
<dbReference type="InterPro" id="IPR016192">
    <property type="entry name" value="APOBEC/CMP_deaminase_Zn-bd"/>
</dbReference>
<dbReference type="GO" id="GO:0072527">
    <property type="term" value="P:pyrimidine-containing compound metabolic process"/>
    <property type="evidence" value="ECO:0007669"/>
    <property type="project" value="UniProtKB-ARBA"/>
</dbReference>
<dbReference type="AlphaFoldDB" id="A0AAJ2NMK8"/>
<dbReference type="InterPro" id="IPR050202">
    <property type="entry name" value="Cyt/Deoxycyt_deaminase"/>
</dbReference>
<dbReference type="PROSITE" id="PS00903">
    <property type="entry name" value="CYT_DCMP_DEAMINASES_1"/>
    <property type="match status" value="1"/>
</dbReference>
<dbReference type="GO" id="GO:0004126">
    <property type="term" value="F:cytidine deaminase activity"/>
    <property type="evidence" value="ECO:0007669"/>
    <property type="project" value="UniProtKB-UniRule"/>
</dbReference>
<comment type="catalytic activity">
    <reaction evidence="11 15">
        <text>cytidine + H2O + H(+) = uridine + NH4(+)</text>
        <dbReference type="Rhea" id="RHEA:16069"/>
        <dbReference type="ChEBI" id="CHEBI:15377"/>
        <dbReference type="ChEBI" id="CHEBI:15378"/>
        <dbReference type="ChEBI" id="CHEBI:16704"/>
        <dbReference type="ChEBI" id="CHEBI:17562"/>
        <dbReference type="ChEBI" id="CHEBI:28938"/>
        <dbReference type="EC" id="3.5.4.5"/>
    </reaction>
</comment>
<organism evidence="17 18">
    <name type="scientific">Alkalihalophilus pseudofirmus</name>
    <name type="common">Bacillus pseudofirmus</name>
    <dbReference type="NCBI Taxonomy" id="79885"/>
    <lineage>
        <taxon>Bacteria</taxon>
        <taxon>Bacillati</taxon>
        <taxon>Bacillota</taxon>
        <taxon>Bacilli</taxon>
        <taxon>Bacillales</taxon>
        <taxon>Bacillaceae</taxon>
        <taxon>Alkalihalophilus</taxon>
    </lineage>
</organism>
<evidence type="ECO:0000256" key="13">
    <source>
        <dbReference type="PIRSR" id="PIRSR606262-2"/>
    </source>
</evidence>
<dbReference type="PANTHER" id="PTHR11644:SF2">
    <property type="entry name" value="CYTIDINE DEAMINASE"/>
    <property type="match status" value="1"/>
</dbReference>
<evidence type="ECO:0000256" key="12">
    <source>
        <dbReference type="PIRSR" id="PIRSR606262-1"/>
    </source>
</evidence>
<evidence type="ECO:0000256" key="8">
    <source>
        <dbReference type="ARBA" id="ARBA00022833"/>
    </source>
</evidence>
<evidence type="ECO:0000256" key="3">
    <source>
        <dbReference type="ARBA" id="ARBA00006576"/>
    </source>
</evidence>
<comment type="catalytic activity">
    <reaction evidence="10 15">
        <text>2'-deoxycytidine + H2O + H(+) = 2'-deoxyuridine + NH4(+)</text>
        <dbReference type="Rhea" id="RHEA:13433"/>
        <dbReference type="ChEBI" id="CHEBI:15377"/>
        <dbReference type="ChEBI" id="CHEBI:15378"/>
        <dbReference type="ChEBI" id="CHEBI:15698"/>
        <dbReference type="ChEBI" id="CHEBI:16450"/>
        <dbReference type="ChEBI" id="CHEBI:28938"/>
        <dbReference type="EC" id="3.5.4.5"/>
    </reaction>
</comment>
<evidence type="ECO:0000259" key="16">
    <source>
        <dbReference type="PROSITE" id="PS51747"/>
    </source>
</evidence>
<evidence type="ECO:0000256" key="14">
    <source>
        <dbReference type="PIRSR" id="PIRSR606262-3"/>
    </source>
</evidence>
<dbReference type="GO" id="GO:0055086">
    <property type="term" value="P:nucleobase-containing small molecule metabolic process"/>
    <property type="evidence" value="ECO:0007669"/>
    <property type="project" value="UniProtKB-ARBA"/>
</dbReference>
<evidence type="ECO:0000256" key="7">
    <source>
        <dbReference type="ARBA" id="ARBA00022801"/>
    </source>
</evidence>
<feature type="binding site" evidence="14">
    <location>
        <position position="86"/>
    </location>
    <ligand>
        <name>Zn(2+)</name>
        <dbReference type="ChEBI" id="CHEBI:29105"/>
        <note>catalytic</note>
    </ligand>
</feature>
<evidence type="ECO:0000256" key="10">
    <source>
        <dbReference type="ARBA" id="ARBA00049252"/>
    </source>
</evidence>
<evidence type="ECO:0000256" key="1">
    <source>
        <dbReference type="ARBA" id="ARBA00001947"/>
    </source>
</evidence>
<keyword evidence="8 14" id="KW-0862">Zinc</keyword>
<evidence type="ECO:0000256" key="4">
    <source>
        <dbReference type="ARBA" id="ARBA00012783"/>
    </source>
</evidence>
<reference evidence="17" key="1">
    <citation type="submission" date="2023-10" db="EMBL/GenBank/DDBJ databases">
        <title>Screening of Alkalihalophilus pseudofirmusBZ-TG-HK211 and Its Alleviation of Salt Stress on Rapeseed Growth.</title>
        <authorList>
            <person name="Zhao B."/>
            <person name="Guo T."/>
        </authorList>
    </citation>
    <scope>NUCLEOTIDE SEQUENCE</scope>
    <source>
        <strain evidence="17">BZ-TG-HK211</strain>
    </source>
</reference>
<keyword evidence="6 14" id="KW-0479">Metal-binding</keyword>
<dbReference type="InterPro" id="IPR006262">
    <property type="entry name" value="Cyt_deam_tetra"/>
</dbReference>
<dbReference type="NCBIfam" id="NF009076">
    <property type="entry name" value="PRK12411.1"/>
    <property type="match status" value="1"/>
</dbReference>
<comment type="caution">
    <text evidence="17">The sequence shown here is derived from an EMBL/GenBank/DDBJ whole genome shotgun (WGS) entry which is preliminary data.</text>
</comment>
<dbReference type="GO" id="GO:0008270">
    <property type="term" value="F:zinc ion binding"/>
    <property type="evidence" value="ECO:0007669"/>
    <property type="project" value="UniProtKB-UniRule"/>
</dbReference>
<accession>A0AAJ2NMK8</accession>
<dbReference type="InterPro" id="IPR016193">
    <property type="entry name" value="Cytidine_deaminase-like"/>
</dbReference>
<dbReference type="GO" id="GO:0005829">
    <property type="term" value="C:cytosol"/>
    <property type="evidence" value="ECO:0007669"/>
    <property type="project" value="TreeGrafter"/>
</dbReference>
<dbReference type="FunFam" id="3.40.140.10:FF:000008">
    <property type="entry name" value="Cytidine deaminase"/>
    <property type="match status" value="1"/>
</dbReference>
<dbReference type="Gene3D" id="3.40.140.10">
    <property type="entry name" value="Cytidine Deaminase, domain 2"/>
    <property type="match status" value="1"/>
</dbReference>
<feature type="binding site" evidence="14">
    <location>
        <position position="53"/>
    </location>
    <ligand>
        <name>Zn(2+)</name>
        <dbReference type="ChEBI" id="CHEBI:29105"/>
        <note>catalytic</note>
    </ligand>
</feature>
<evidence type="ECO:0000313" key="17">
    <source>
        <dbReference type="EMBL" id="MDV2883985.1"/>
    </source>
</evidence>
<dbReference type="EC" id="3.5.4.5" evidence="4 15"/>
<dbReference type="EMBL" id="JAWJAY010000001">
    <property type="protein sequence ID" value="MDV2883985.1"/>
    <property type="molecule type" value="Genomic_DNA"/>
</dbReference>
<comment type="similarity">
    <text evidence="3 15">Belongs to the cytidine and deoxycytidylate deaminase family.</text>
</comment>
<keyword evidence="7 15" id="KW-0378">Hydrolase</keyword>
<dbReference type="InterPro" id="IPR002125">
    <property type="entry name" value="CMP_dCMP_dom"/>
</dbReference>
<evidence type="ECO:0000256" key="6">
    <source>
        <dbReference type="ARBA" id="ARBA00022723"/>
    </source>
</evidence>
<feature type="active site" description="Proton donor" evidence="12">
    <location>
        <position position="55"/>
    </location>
</feature>
<feature type="binding site" evidence="14">
    <location>
        <position position="89"/>
    </location>
    <ligand>
        <name>Zn(2+)</name>
        <dbReference type="ChEBI" id="CHEBI:29105"/>
        <note>catalytic</note>
    </ligand>
</feature>
<dbReference type="Proteomes" id="UP001285636">
    <property type="component" value="Unassembled WGS sequence"/>
</dbReference>
<comment type="function">
    <text evidence="2 15">This enzyme scavenges exogenous and endogenous cytidine and 2'-deoxycytidine for UMP synthesis.</text>
</comment>
<sequence length="132" mass="14317">MDKQQLIELAKEARENAYVPYSKFQVGAALLMEDGTVFKGANIENASYGLTNCAERTALYKAYSEGNRKVAAIAVVADTDRPVPPCGACRQVMVELIPPNAPVYLTNLKGDINEMSVSELLPGAFTAEDMNE</sequence>
<gene>
    <name evidence="17" type="ORF">RYX45_02240</name>
</gene>
<evidence type="ECO:0000256" key="11">
    <source>
        <dbReference type="ARBA" id="ARBA00049558"/>
    </source>
</evidence>
<dbReference type="RefSeq" id="WP_012958149.1">
    <property type="nucleotide sequence ID" value="NZ_CP117835.1"/>
</dbReference>
<feature type="binding site" evidence="13">
    <location>
        <begin position="42"/>
        <end position="48"/>
    </location>
    <ligand>
        <name>substrate</name>
    </ligand>
</feature>
<dbReference type="SUPFAM" id="SSF53927">
    <property type="entry name" value="Cytidine deaminase-like"/>
    <property type="match status" value="1"/>
</dbReference>
<dbReference type="CDD" id="cd01283">
    <property type="entry name" value="cytidine_deaminase"/>
    <property type="match status" value="1"/>
</dbReference>
<dbReference type="PANTHER" id="PTHR11644">
    <property type="entry name" value="CYTIDINE DEAMINASE"/>
    <property type="match status" value="1"/>
</dbReference>
<dbReference type="PROSITE" id="PS51747">
    <property type="entry name" value="CYT_DCMP_DEAMINASES_2"/>
    <property type="match status" value="1"/>
</dbReference>
<dbReference type="Pfam" id="PF00383">
    <property type="entry name" value="dCMP_cyt_deam_1"/>
    <property type="match status" value="1"/>
</dbReference>
<protein>
    <recommendedName>
        <fullName evidence="5 15">Cytidine deaminase</fullName>
        <ecNumber evidence="4 15">3.5.4.5</ecNumber>
    </recommendedName>
    <alternativeName>
        <fullName evidence="9 15">Cytidine aminohydrolase</fullName>
    </alternativeName>
</protein>
<proteinExistence type="inferred from homology"/>
<dbReference type="NCBIfam" id="TIGR01354">
    <property type="entry name" value="cyt_deam_tetra"/>
    <property type="match status" value="1"/>
</dbReference>
<dbReference type="NCBIfam" id="NF004064">
    <property type="entry name" value="PRK05578.1"/>
    <property type="match status" value="1"/>
</dbReference>
<evidence type="ECO:0000256" key="5">
    <source>
        <dbReference type="ARBA" id="ARBA00018266"/>
    </source>
</evidence>
<comment type="cofactor">
    <cofactor evidence="1 14 15">
        <name>Zn(2+)</name>
        <dbReference type="ChEBI" id="CHEBI:29105"/>
    </cofactor>
</comment>
<evidence type="ECO:0000313" key="18">
    <source>
        <dbReference type="Proteomes" id="UP001285636"/>
    </source>
</evidence>
<feature type="domain" description="CMP/dCMP-type deaminase" evidence="16">
    <location>
        <begin position="1"/>
        <end position="128"/>
    </location>
</feature>
<dbReference type="GO" id="GO:0042802">
    <property type="term" value="F:identical protein binding"/>
    <property type="evidence" value="ECO:0007669"/>
    <property type="project" value="UniProtKB-ARBA"/>
</dbReference>